<evidence type="ECO:0000256" key="2">
    <source>
        <dbReference type="ARBA" id="ARBA00022737"/>
    </source>
</evidence>
<feature type="disulfide bond" evidence="5">
    <location>
        <begin position="384"/>
        <end position="445"/>
    </location>
</feature>
<evidence type="ECO:0000256" key="1">
    <source>
        <dbReference type="ARBA" id="ARBA00022729"/>
    </source>
</evidence>
<dbReference type="GO" id="GO:0016020">
    <property type="term" value="C:membrane"/>
    <property type="evidence" value="ECO:0007669"/>
    <property type="project" value="InterPro"/>
</dbReference>
<feature type="disulfide bond" evidence="5">
    <location>
        <begin position="216"/>
        <end position="280"/>
    </location>
</feature>
<name>A0AA88Q755_9TELE</name>
<dbReference type="EMBL" id="JAUYZG010000003">
    <property type="protein sequence ID" value="KAK2910854.1"/>
    <property type="molecule type" value="Genomic_DNA"/>
</dbReference>
<feature type="disulfide bond" evidence="5">
    <location>
        <begin position="415"/>
        <end position="425"/>
    </location>
</feature>
<feature type="disulfide bond" evidence="5">
    <location>
        <begin position="550"/>
        <end position="560"/>
    </location>
</feature>
<dbReference type="SMART" id="SM00202">
    <property type="entry name" value="SR"/>
    <property type="match status" value="4"/>
</dbReference>
<feature type="disulfide bond" evidence="5">
    <location>
        <begin position="133"/>
        <end position="143"/>
    </location>
</feature>
<feature type="domain" description="SRCR" evidence="6">
    <location>
        <begin position="346"/>
        <end position="446"/>
    </location>
</feature>
<keyword evidence="8" id="KW-1185">Reference proteome</keyword>
<keyword evidence="1" id="KW-0732">Signal</keyword>
<feature type="disulfide bond" evidence="5">
    <location>
        <begin position="102"/>
        <end position="163"/>
    </location>
</feature>
<evidence type="ECO:0000256" key="3">
    <source>
        <dbReference type="ARBA" id="ARBA00023157"/>
    </source>
</evidence>
<feature type="domain" description="SRCR" evidence="6">
    <location>
        <begin position="191"/>
        <end position="291"/>
    </location>
</feature>
<evidence type="ECO:0000256" key="4">
    <source>
        <dbReference type="ARBA" id="ARBA00023180"/>
    </source>
</evidence>
<feature type="domain" description="SRCR" evidence="6">
    <location>
        <begin position="481"/>
        <end position="581"/>
    </location>
</feature>
<dbReference type="PROSITE" id="PS00420">
    <property type="entry name" value="SRCR_1"/>
    <property type="match status" value="2"/>
</dbReference>
<dbReference type="AlphaFoldDB" id="A0AA88Q755"/>
<gene>
    <name evidence="7" type="ORF">Q8A67_002987</name>
</gene>
<dbReference type="FunFam" id="3.10.250.10:FF:000001">
    <property type="entry name" value="Lysyl oxidase 4 isoform X1"/>
    <property type="match status" value="3"/>
</dbReference>
<organism evidence="7 8">
    <name type="scientific">Cirrhinus molitorella</name>
    <name type="common">mud carp</name>
    <dbReference type="NCBI Taxonomy" id="172907"/>
    <lineage>
        <taxon>Eukaryota</taxon>
        <taxon>Metazoa</taxon>
        <taxon>Chordata</taxon>
        <taxon>Craniata</taxon>
        <taxon>Vertebrata</taxon>
        <taxon>Euteleostomi</taxon>
        <taxon>Actinopterygii</taxon>
        <taxon>Neopterygii</taxon>
        <taxon>Teleostei</taxon>
        <taxon>Ostariophysi</taxon>
        <taxon>Cypriniformes</taxon>
        <taxon>Cyprinidae</taxon>
        <taxon>Labeoninae</taxon>
        <taxon>Labeonini</taxon>
        <taxon>Cirrhinus</taxon>
    </lineage>
</organism>
<evidence type="ECO:0000313" key="7">
    <source>
        <dbReference type="EMBL" id="KAK2910854.1"/>
    </source>
</evidence>
<accession>A0AA88Q755</accession>
<keyword evidence="2" id="KW-0677">Repeat</keyword>
<dbReference type="SUPFAM" id="SSF56487">
    <property type="entry name" value="SRCR-like"/>
    <property type="match status" value="4"/>
</dbReference>
<dbReference type="PROSITE" id="PS50287">
    <property type="entry name" value="SRCR_2"/>
    <property type="match status" value="4"/>
</dbReference>
<keyword evidence="3 5" id="KW-1015">Disulfide bond</keyword>
<keyword evidence="4" id="KW-0325">Glycoprotein</keyword>
<dbReference type="InterPro" id="IPR036772">
    <property type="entry name" value="SRCR-like_dom_sf"/>
</dbReference>
<comment type="caution">
    <text evidence="7">The sequence shown here is derived from an EMBL/GenBank/DDBJ whole genome shotgun (WGS) entry which is preliminary data.</text>
</comment>
<feature type="disulfide bond" evidence="5">
    <location>
        <begin position="89"/>
        <end position="153"/>
    </location>
</feature>
<dbReference type="InterPro" id="IPR001190">
    <property type="entry name" value="SRCR"/>
</dbReference>
<feature type="disulfide bond" evidence="5">
    <location>
        <begin position="519"/>
        <end position="580"/>
    </location>
</feature>
<feature type="domain" description="SRCR" evidence="6">
    <location>
        <begin position="64"/>
        <end position="164"/>
    </location>
</feature>
<evidence type="ECO:0000313" key="8">
    <source>
        <dbReference type="Proteomes" id="UP001187343"/>
    </source>
</evidence>
<evidence type="ECO:0000259" key="6">
    <source>
        <dbReference type="PROSITE" id="PS50287"/>
    </source>
</evidence>
<dbReference type="FunFam" id="3.10.250.10:FF:000003">
    <property type="entry name" value="Deleted in malignant brain tumors 1"/>
    <property type="match status" value="1"/>
</dbReference>
<protein>
    <recommendedName>
        <fullName evidence="6">SRCR domain-containing protein</fullName>
    </recommendedName>
</protein>
<dbReference type="PANTHER" id="PTHR19331:SF439">
    <property type="entry name" value="SCAVENGER RECEPTOR CYSTEINE-RICH DOMAIN-CONTAINING GROUP B PROTEIN"/>
    <property type="match status" value="1"/>
</dbReference>
<evidence type="ECO:0000256" key="5">
    <source>
        <dbReference type="PROSITE-ProRule" id="PRU00196"/>
    </source>
</evidence>
<proteinExistence type="predicted"/>
<feature type="disulfide bond" evidence="5">
    <location>
        <begin position="506"/>
        <end position="570"/>
    </location>
</feature>
<feature type="disulfide bond" evidence="5">
    <location>
        <begin position="371"/>
        <end position="435"/>
    </location>
</feature>
<feature type="disulfide bond" evidence="5">
    <location>
        <begin position="229"/>
        <end position="290"/>
    </location>
</feature>
<reference evidence="7" key="1">
    <citation type="submission" date="2023-08" db="EMBL/GenBank/DDBJ databases">
        <title>Chromosome-level Genome Assembly of mud carp (Cirrhinus molitorella).</title>
        <authorList>
            <person name="Liu H."/>
        </authorList>
    </citation>
    <scope>NUCLEOTIDE SEQUENCE</scope>
    <source>
        <strain evidence="7">Prfri</strain>
        <tissue evidence="7">Muscle</tissue>
    </source>
</reference>
<dbReference type="PANTHER" id="PTHR19331">
    <property type="entry name" value="SCAVENGER RECEPTOR DOMAIN-CONTAINING"/>
    <property type="match status" value="1"/>
</dbReference>
<feature type="disulfide bond" evidence="5">
    <location>
        <begin position="260"/>
        <end position="270"/>
    </location>
</feature>
<dbReference type="Proteomes" id="UP001187343">
    <property type="component" value="Unassembled WGS sequence"/>
</dbReference>
<dbReference type="Pfam" id="PF00530">
    <property type="entry name" value="SRCR"/>
    <property type="match status" value="4"/>
</dbReference>
<sequence length="582" mass="62157">MNSQRVSAGIRRCWKSAAWILTCLLASFLLVAVTSFLPTEDIQLQQRSVSTNKTNASVTTQSQVRLVNGRNPCEGRVEVLHNGIWGTVCDDDWDMVDSNVVCRQLDCGIAVTVGSSSKFGQGSGPILLDNVDCKGGEMDLSQCGNQGWGIHNCYHYEDVAVTCKGNNVVGPRGLEPTTPASLVSALRDGAVRLAGTSDHCQGRVEIYYQGSWGTVCDDDWSIMDATVVCQQIGCGHAVGAPSNAYFGYGTGLILLDNVNCNGHEGSLATCYSLGWGVHNCGHHEDAGVICSGASSTMVPVINTETLGREFFIPESTAVTETPAEVIHETVTTIVTTSSTTKEKPSIRLVNGADSCQGRVEVLYFTIWGTVCDDDWDMDNAQVVCRQMGCGAPIAAKSSAYFGYGSGPILLDNVDCKGSEQKLSDCFNLGWGQHNCGHFEDAGVICAPPMDFLIVGRDFSFGITDKPITRATTTATPADGTIRLIGGLNRCEGRVEIFLRGEWGTVCDDAWDIADAKVVCRQIGCNLPKAAQVMAHFGPGSGAIQMDNLKCTGTEATLTQCNHIAWNVHNCDHSEDAGVTCGL</sequence>
<dbReference type="Gene3D" id="3.10.250.10">
    <property type="entry name" value="SRCR-like domain"/>
    <property type="match status" value="4"/>
</dbReference>
<dbReference type="PRINTS" id="PR00258">
    <property type="entry name" value="SPERACTRCPTR"/>
</dbReference>